<feature type="compositionally biased region" description="Polar residues" evidence="1">
    <location>
        <begin position="11"/>
        <end position="20"/>
    </location>
</feature>
<accession>A0A2Z6PI43</accession>
<reference evidence="3" key="1">
    <citation type="journal article" date="2017" name="Front. Plant Sci.">
        <title>Climate Clever Clovers: New Paradigm to Reduce the Environmental Footprint of Ruminants by Breeding Low Methanogenic Forages Utilizing Haplotype Variation.</title>
        <authorList>
            <person name="Kaur P."/>
            <person name="Appels R."/>
            <person name="Bayer P.E."/>
            <person name="Keeble-Gagnere G."/>
            <person name="Wang J."/>
            <person name="Hirakawa H."/>
            <person name="Shirasawa K."/>
            <person name="Vercoe P."/>
            <person name="Stefanova K."/>
            <person name="Durmic Z."/>
            <person name="Nichols P."/>
            <person name="Revell C."/>
            <person name="Isobe S.N."/>
            <person name="Edwards D."/>
            <person name="Erskine W."/>
        </authorList>
    </citation>
    <scope>NUCLEOTIDE SEQUENCE [LARGE SCALE GENOMIC DNA]</scope>
    <source>
        <strain evidence="3">cv. Daliak</strain>
    </source>
</reference>
<gene>
    <name evidence="2" type="ORF">TSUD_373330</name>
</gene>
<dbReference type="AlphaFoldDB" id="A0A2Z6PI43"/>
<evidence type="ECO:0000313" key="2">
    <source>
        <dbReference type="EMBL" id="GAU44197.1"/>
    </source>
</evidence>
<protein>
    <submittedName>
        <fullName evidence="2">Uncharacterized protein</fullName>
    </submittedName>
</protein>
<dbReference type="Proteomes" id="UP000242715">
    <property type="component" value="Unassembled WGS sequence"/>
</dbReference>
<evidence type="ECO:0000256" key="1">
    <source>
        <dbReference type="SAM" id="MobiDB-lite"/>
    </source>
</evidence>
<name>A0A2Z6PI43_TRISU</name>
<keyword evidence="3" id="KW-1185">Reference proteome</keyword>
<feature type="compositionally biased region" description="Basic residues" evidence="1">
    <location>
        <begin position="23"/>
        <end position="37"/>
    </location>
</feature>
<dbReference type="EMBL" id="DF974023">
    <property type="protein sequence ID" value="GAU44197.1"/>
    <property type="molecule type" value="Genomic_DNA"/>
</dbReference>
<proteinExistence type="predicted"/>
<organism evidence="2 3">
    <name type="scientific">Trifolium subterraneum</name>
    <name type="common">Subterranean clover</name>
    <dbReference type="NCBI Taxonomy" id="3900"/>
    <lineage>
        <taxon>Eukaryota</taxon>
        <taxon>Viridiplantae</taxon>
        <taxon>Streptophyta</taxon>
        <taxon>Embryophyta</taxon>
        <taxon>Tracheophyta</taxon>
        <taxon>Spermatophyta</taxon>
        <taxon>Magnoliopsida</taxon>
        <taxon>eudicotyledons</taxon>
        <taxon>Gunneridae</taxon>
        <taxon>Pentapetalae</taxon>
        <taxon>rosids</taxon>
        <taxon>fabids</taxon>
        <taxon>Fabales</taxon>
        <taxon>Fabaceae</taxon>
        <taxon>Papilionoideae</taxon>
        <taxon>50 kb inversion clade</taxon>
        <taxon>NPAAA clade</taxon>
        <taxon>Hologalegina</taxon>
        <taxon>IRL clade</taxon>
        <taxon>Trifolieae</taxon>
        <taxon>Trifolium</taxon>
    </lineage>
</organism>
<feature type="region of interest" description="Disordered" evidence="1">
    <location>
        <begin position="1"/>
        <end position="60"/>
    </location>
</feature>
<evidence type="ECO:0000313" key="3">
    <source>
        <dbReference type="Proteomes" id="UP000242715"/>
    </source>
</evidence>
<sequence length="90" mass="10091">MKLATAAPKPHQTSESSPTHLQIRAKKHPLHHRRYHHATSSPTLKTKLKQHTIPPLEPSSEQIKTTITIRAVVEGVISTAKRNHVSENQL</sequence>